<organism evidence="1 2">
    <name type="scientific">Streptomyces stelliscabiei</name>
    <dbReference type="NCBI Taxonomy" id="146820"/>
    <lineage>
        <taxon>Bacteria</taxon>
        <taxon>Bacillati</taxon>
        <taxon>Actinomycetota</taxon>
        <taxon>Actinomycetes</taxon>
        <taxon>Kitasatosporales</taxon>
        <taxon>Streptomycetaceae</taxon>
        <taxon>Streptomyces</taxon>
    </lineage>
</organism>
<dbReference type="Proteomes" id="UP000629287">
    <property type="component" value="Unassembled WGS sequence"/>
</dbReference>
<dbReference type="AlphaFoldDB" id="A0A8I0TPB8"/>
<accession>A0A8I0TPB8</accession>
<comment type="caution">
    <text evidence="1">The sequence shown here is derived from an EMBL/GenBank/DDBJ whole genome shotgun (WGS) entry which is preliminary data.</text>
</comment>
<gene>
    <name evidence="1" type="ORF">H4687_001558</name>
</gene>
<proteinExistence type="predicted"/>
<reference evidence="1 2" key="1">
    <citation type="submission" date="2020-10" db="EMBL/GenBank/DDBJ databases">
        <title>Sequencing the genomes of 1000 actinobacteria strains.</title>
        <authorList>
            <person name="Klenk H.-P."/>
        </authorList>
    </citation>
    <scope>NUCLEOTIDE SEQUENCE [LARGE SCALE GENOMIC DNA]</scope>
    <source>
        <strain evidence="1 2">DSM 41803</strain>
    </source>
</reference>
<dbReference type="EMBL" id="JADBGF010000001">
    <property type="protein sequence ID" value="MBE1595429.1"/>
    <property type="molecule type" value="Genomic_DNA"/>
</dbReference>
<protein>
    <submittedName>
        <fullName evidence="1">Uncharacterized protein</fullName>
    </submittedName>
</protein>
<evidence type="ECO:0000313" key="1">
    <source>
        <dbReference type="EMBL" id="MBE1595429.1"/>
    </source>
</evidence>
<sequence length="96" mass="10125">MTRSLQAVACTRPSVLESVAGGLRLGLETSRGATPTGVRDHPRFFSGFLTSPQVAAAGLAHGEPPHLAEAADRRGSSRWVTRARRLRAAPEEPPAA</sequence>
<keyword evidence="2" id="KW-1185">Reference proteome</keyword>
<evidence type="ECO:0000313" key="2">
    <source>
        <dbReference type="Proteomes" id="UP000629287"/>
    </source>
</evidence>
<name>A0A8I0TPB8_9ACTN</name>